<proteinExistence type="predicted"/>
<reference evidence="1" key="1">
    <citation type="journal article" date="2014" name="Int. J. Syst. Evol. Microbiol.">
        <title>Complete genome sequence of Corynebacterium casei LMG S-19264T (=DSM 44701T), isolated from a smear-ripened cheese.</title>
        <authorList>
            <consortium name="US DOE Joint Genome Institute (JGI-PGF)"/>
            <person name="Walter F."/>
            <person name="Albersmeier A."/>
            <person name="Kalinowski J."/>
            <person name="Ruckert C."/>
        </authorList>
    </citation>
    <scope>NUCLEOTIDE SEQUENCE</scope>
    <source>
        <strain evidence="1">KCTC 32513</strain>
    </source>
</reference>
<dbReference type="Proteomes" id="UP000634004">
    <property type="component" value="Unassembled WGS sequence"/>
</dbReference>
<reference evidence="1" key="2">
    <citation type="submission" date="2020-09" db="EMBL/GenBank/DDBJ databases">
        <authorList>
            <person name="Sun Q."/>
            <person name="Kim S."/>
        </authorList>
    </citation>
    <scope>NUCLEOTIDE SEQUENCE</scope>
    <source>
        <strain evidence="1">KCTC 32513</strain>
    </source>
</reference>
<sequence>MREQLRANPANAPVLVADHGQLVVFPGVNHVLKVASTEQAGNFATYANPDLPLAGGVVEAITVFIKN</sequence>
<dbReference type="AlphaFoldDB" id="A0A8J3G1M8"/>
<comment type="caution">
    <text evidence="1">The sequence shown here is derived from an EMBL/GenBank/DDBJ whole genome shotgun (WGS) entry which is preliminary data.</text>
</comment>
<gene>
    <name evidence="1" type="ORF">GCM10009069_07030</name>
</gene>
<dbReference type="EMBL" id="BMZH01000002">
    <property type="protein sequence ID" value="GHA86415.1"/>
    <property type="molecule type" value="Genomic_DNA"/>
</dbReference>
<organism evidence="1 2">
    <name type="scientific">Algimonas arctica</name>
    <dbReference type="NCBI Taxonomy" id="1479486"/>
    <lineage>
        <taxon>Bacteria</taxon>
        <taxon>Pseudomonadati</taxon>
        <taxon>Pseudomonadota</taxon>
        <taxon>Alphaproteobacteria</taxon>
        <taxon>Maricaulales</taxon>
        <taxon>Robiginitomaculaceae</taxon>
        <taxon>Algimonas</taxon>
    </lineage>
</organism>
<evidence type="ECO:0000313" key="2">
    <source>
        <dbReference type="Proteomes" id="UP000634004"/>
    </source>
</evidence>
<protein>
    <submittedName>
        <fullName evidence="1">Uncharacterized protein</fullName>
    </submittedName>
</protein>
<keyword evidence="2" id="KW-1185">Reference proteome</keyword>
<name>A0A8J3G1M8_9PROT</name>
<accession>A0A8J3G1M8</accession>
<evidence type="ECO:0000313" key="1">
    <source>
        <dbReference type="EMBL" id="GHA86415.1"/>
    </source>
</evidence>